<feature type="transmembrane region" description="Helical" evidence="1">
    <location>
        <begin position="36"/>
        <end position="56"/>
    </location>
</feature>
<reference evidence="3" key="1">
    <citation type="journal article" date="2019" name="Int. J. Syst. Evol. Microbiol.">
        <title>The Global Catalogue of Microorganisms (GCM) 10K type strain sequencing project: providing services to taxonomists for standard genome sequencing and annotation.</title>
        <authorList>
            <consortium name="The Broad Institute Genomics Platform"/>
            <consortium name="The Broad Institute Genome Sequencing Center for Infectious Disease"/>
            <person name="Wu L."/>
            <person name="Ma J."/>
        </authorList>
    </citation>
    <scope>NUCLEOTIDE SEQUENCE [LARGE SCALE GENOMIC DNA]</scope>
    <source>
        <strain evidence="3">KCTC 3913</strain>
    </source>
</reference>
<feature type="transmembrane region" description="Helical" evidence="1">
    <location>
        <begin position="144"/>
        <end position="165"/>
    </location>
</feature>
<feature type="transmembrane region" description="Helical" evidence="1">
    <location>
        <begin position="100"/>
        <end position="124"/>
    </location>
</feature>
<feature type="transmembrane region" description="Helical" evidence="1">
    <location>
        <begin position="170"/>
        <end position="188"/>
    </location>
</feature>
<gene>
    <name evidence="2" type="ORF">ACFSUL_13810</name>
</gene>
<evidence type="ECO:0000313" key="3">
    <source>
        <dbReference type="Proteomes" id="UP001597506"/>
    </source>
</evidence>
<feature type="transmembrane region" description="Helical" evidence="1">
    <location>
        <begin position="194"/>
        <end position="213"/>
    </location>
</feature>
<protein>
    <recommendedName>
        <fullName evidence="4">Phospholipid phosphatase</fullName>
    </recommendedName>
</protein>
<evidence type="ECO:0008006" key="4">
    <source>
        <dbReference type="Google" id="ProtNLM"/>
    </source>
</evidence>
<keyword evidence="1" id="KW-0472">Membrane</keyword>
<name>A0ABW5RTM7_9BACI</name>
<dbReference type="RefSeq" id="WP_377936336.1">
    <property type="nucleotide sequence ID" value="NZ_JBHUMF010000031.1"/>
</dbReference>
<evidence type="ECO:0000256" key="1">
    <source>
        <dbReference type="SAM" id="Phobius"/>
    </source>
</evidence>
<feature type="transmembrane region" description="Helical" evidence="1">
    <location>
        <begin position="6"/>
        <end position="24"/>
    </location>
</feature>
<sequence>MDTLLFFMYMVAYLALFTWGIFLAKNNRWLTASNVVLLVVAGLLYDNAIVAVGRYIGEGSILKNLNIARFWVHAFFTPLLVLFAWNTLKRADIKWAQKNWVKYGSVCVFLCLVILELFTETLGLKVEAKWEYGVLSYDSIEKATSPPIMVIIVTAVLLLTSLIIWWKQKWIWFFIGTLMMTIGSAVPIPVKSGAVVNGFELVLIISLMATKYFQNQLDR</sequence>
<keyword evidence="1" id="KW-1133">Transmembrane helix</keyword>
<organism evidence="2 3">
    <name type="scientific">Bacillus seohaeanensis</name>
    <dbReference type="NCBI Taxonomy" id="284580"/>
    <lineage>
        <taxon>Bacteria</taxon>
        <taxon>Bacillati</taxon>
        <taxon>Bacillota</taxon>
        <taxon>Bacilli</taxon>
        <taxon>Bacillales</taxon>
        <taxon>Bacillaceae</taxon>
        <taxon>Bacillus</taxon>
    </lineage>
</organism>
<accession>A0ABW5RTM7</accession>
<dbReference type="Proteomes" id="UP001597506">
    <property type="component" value="Unassembled WGS sequence"/>
</dbReference>
<keyword evidence="1" id="KW-0812">Transmembrane</keyword>
<evidence type="ECO:0000313" key="2">
    <source>
        <dbReference type="EMBL" id="MFD2681812.1"/>
    </source>
</evidence>
<dbReference type="EMBL" id="JBHUMF010000031">
    <property type="protein sequence ID" value="MFD2681812.1"/>
    <property type="molecule type" value="Genomic_DNA"/>
</dbReference>
<comment type="caution">
    <text evidence="2">The sequence shown here is derived from an EMBL/GenBank/DDBJ whole genome shotgun (WGS) entry which is preliminary data.</text>
</comment>
<keyword evidence="3" id="KW-1185">Reference proteome</keyword>
<feature type="transmembrane region" description="Helical" evidence="1">
    <location>
        <begin position="68"/>
        <end position="88"/>
    </location>
</feature>
<proteinExistence type="predicted"/>